<feature type="transmembrane region" description="Helical" evidence="1">
    <location>
        <begin position="51"/>
        <end position="70"/>
    </location>
</feature>
<reference evidence="2" key="1">
    <citation type="submission" date="2020-02" db="EMBL/GenBank/DDBJ databases">
        <authorList>
            <person name="Meier V. D."/>
        </authorList>
    </citation>
    <scope>NUCLEOTIDE SEQUENCE</scope>
    <source>
        <strain evidence="2">AVDCRST_MAG04</strain>
    </source>
</reference>
<accession>A0A6J4J056</accession>
<organism evidence="2">
    <name type="scientific">uncultured Acetobacteraceae bacterium</name>
    <dbReference type="NCBI Taxonomy" id="169975"/>
    <lineage>
        <taxon>Bacteria</taxon>
        <taxon>Pseudomonadati</taxon>
        <taxon>Pseudomonadota</taxon>
        <taxon>Alphaproteobacteria</taxon>
        <taxon>Acetobacterales</taxon>
        <taxon>Acetobacteraceae</taxon>
        <taxon>environmental samples</taxon>
    </lineage>
</organism>
<evidence type="ECO:0000313" key="2">
    <source>
        <dbReference type="EMBL" id="CAA9265704.1"/>
    </source>
</evidence>
<keyword evidence="1" id="KW-0812">Transmembrane</keyword>
<feature type="transmembrane region" description="Helical" evidence="1">
    <location>
        <begin position="161"/>
        <end position="179"/>
    </location>
</feature>
<keyword evidence="1" id="KW-1133">Transmembrane helix</keyword>
<sequence length="221" mass="23589">MAARRGARWLWHLPLLAAVFFLRPATAAGLFFPDVDQLFLSVLGHRSMVTHSVLVPVLALALAPAVLARLPARFGPDARAAAERSAAWFGGWFLLGLAIHLMADVVPLGCRGYALAKLPGFPLVSRPSSLPCGASLLWYGANALLALVLCEWLLRREGEAVTAARYIASGVVLAVYVLVNERRPMLLPVLALAWAGAALFARSAVLALERRGDGAGRPPRG</sequence>
<gene>
    <name evidence="2" type="ORF">AVDCRST_MAG04-2830</name>
</gene>
<feature type="transmembrane region" description="Helical" evidence="1">
    <location>
        <begin position="185"/>
        <end position="208"/>
    </location>
</feature>
<name>A0A6J4J056_9PROT</name>
<proteinExistence type="predicted"/>
<dbReference type="AlphaFoldDB" id="A0A6J4J056"/>
<feature type="transmembrane region" description="Helical" evidence="1">
    <location>
        <begin position="91"/>
        <end position="116"/>
    </location>
</feature>
<keyword evidence="1" id="KW-0472">Membrane</keyword>
<evidence type="ECO:0000256" key="1">
    <source>
        <dbReference type="SAM" id="Phobius"/>
    </source>
</evidence>
<dbReference type="EMBL" id="CADCTL010000198">
    <property type="protein sequence ID" value="CAA9265704.1"/>
    <property type="molecule type" value="Genomic_DNA"/>
</dbReference>
<protein>
    <submittedName>
        <fullName evidence="2">Uncharacterized protein</fullName>
    </submittedName>
</protein>
<feature type="transmembrane region" description="Helical" evidence="1">
    <location>
        <begin position="136"/>
        <end position="154"/>
    </location>
</feature>